<protein>
    <submittedName>
        <fullName evidence="1">Uncharacterized protein</fullName>
    </submittedName>
</protein>
<name>A0A0F8ZA24_9ZZZZ</name>
<feature type="non-terminal residue" evidence="1">
    <location>
        <position position="158"/>
    </location>
</feature>
<comment type="caution">
    <text evidence="1">The sequence shown here is derived from an EMBL/GenBank/DDBJ whole genome shotgun (WGS) entry which is preliminary data.</text>
</comment>
<evidence type="ECO:0000313" key="1">
    <source>
        <dbReference type="EMBL" id="KKK56906.1"/>
    </source>
</evidence>
<dbReference type="AlphaFoldDB" id="A0A0F8ZA24"/>
<accession>A0A0F8ZA24</accession>
<reference evidence="1" key="1">
    <citation type="journal article" date="2015" name="Nature">
        <title>Complex archaea that bridge the gap between prokaryotes and eukaryotes.</title>
        <authorList>
            <person name="Spang A."/>
            <person name="Saw J.H."/>
            <person name="Jorgensen S.L."/>
            <person name="Zaremba-Niedzwiedzka K."/>
            <person name="Martijn J."/>
            <person name="Lind A.E."/>
            <person name="van Eijk R."/>
            <person name="Schleper C."/>
            <person name="Guy L."/>
            <person name="Ettema T.J."/>
        </authorList>
    </citation>
    <scope>NUCLEOTIDE SEQUENCE</scope>
</reference>
<proteinExistence type="predicted"/>
<organism evidence="1">
    <name type="scientific">marine sediment metagenome</name>
    <dbReference type="NCBI Taxonomy" id="412755"/>
    <lineage>
        <taxon>unclassified sequences</taxon>
        <taxon>metagenomes</taxon>
        <taxon>ecological metagenomes</taxon>
    </lineage>
</organism>
<sequence>MSWYVAGNDSEQYLDLDADVQVDGNSPVYETWTATTAIYPITRVQFAAVSGKTWECSELWVGRRWTWEKYPNSPLTGKQRKIESTSAKARGGPVQSDKIYQQTIISSTQDLVDSSEVDVWVDFIETSGHGKPFWLRVQTAAGLGVTAHTIFCRCASVP</sequence>
<gene>
    <name evidence="1" type="ORF">LCGC14_3059830</name>
</gene>
<dbReference type="EMBL" id="LAZR01064758">
    <property type="protein sequence ID" value="KKK56906.1"/>
    <property type="molecule type" value="Genomic_DNA"/>
</dbReference>